<name>A0ABS2HDJ7_9BACL</name>
<feature type="chain" id="PRO_5046227728" description="DUF4352 domain-containing protein" evidence="2">
    <location>
        <begin position="22"/>
        <end position="193"/>
    </location>
</feature>
<sequence length="193" mass="20444">MKRKTLIFLLMALATVLMLSACGSKTLTGAPQSQNAPSNTAGVSDPSSANTNSGDNTANSGNEAATNGNQGDANGNQADANGTANGDILIVIDQTPKPLAEGGSFDFTVKKAPEGYMLKEIKWKSEKNEIVNTLEEAIQHGQNGGNGFYISGNGQFMGFLYPDEMKGEEGKVTFVFGNEQGQELTWEKDITLK</sequence>
<dbReference type="Proteomes" id="UP001516620">
    <property type="component" value="Unassembled WGS sequence"/>
</dbReference>
<dbReference type="EMBL" id="JADCNN020000020">
    <property type="protein sequence ID" value="MBM6997613.1"/>
    <property type="molecule type" value="Genomic_DNA"/>
</dbReference>
<organism evidence="3 4">
    <name type="scientific">Paenibacillus rhizolycopersici</name>
    <dbReference type="NCBI Taxonomy" id="2780073"/>
    <lineage>
        <taxon>Bacteria</taxon>
        <taxon>Bacillati</taxon>
        <taxon>Bacillota</taxon>
        <taxon>Bacilli</taxon>
        <taxon>Bacillales</taxon>
        <taxon>Paenibacillaceae</taxon>
        <taxon>Paenibacillus</taxon>
    </lineage>
</organism>
<evidence type="ECO:0000256" key="2">
    <source>
        <dbReference type="SAM" id="SignalP"/>
    </source>
</evidence>
<gene>
    <name evidence="3" type="ORF">IM700_018285</name>
</gene>
<evidence type="ECO:0008006" key="5">
    <source>
        <dbReference type="Google" id="ProtNLM"/>
    </source>
</evidence>
<feature type="compositionally biased region" description="Low complexity" evidence="1">
    <location>
        <begin position="64"/>
        <end position="80"/>
    </location>
</feature>
<evidence type="ECO:0000313" key="3">
    <source>
        <dbReference type="EMBL" id="MBM6997613.1"/>
    </source>
</evidence>
<comment type="caution">
    <text evidence="3">The sequence shown here is derived from an EMBL/GenBank/DDBJ whole genome shotgun (WGS) entry which is preliminary data.</text>
</comment>
<evidence type="ECO:0000313" key="4">
    <source>
        <dbReference type="Proteomes" id="UP001516620"/>
    </source>
</evidence>
<feature type="signal peptide" evidence="2">
    <location>
        <begin position="1"/>
        <end position="21"/>
    </location>
</feature>
<keyword evidence="4" id="KW-1185">Reference proteome</keyword>
<dbReference type="PROSITE" id="PS51257">
    <property type="entry name" value="PROKAR_LIPOPROTEIN"/>
    <property type="match status" value="1"/>
</dbReference>
<feature type="region of interest" description="Disordered" evidence="1">
    <location>
        <begin position="28"/>
        <end position="80"/>
    </location>
</feature>
<reference evidence="3 4" key="1">
    <citation type="submission" date="2021-01" db="EMBL/GenBank/DDBJ databases">
        <title>Paenibacillus sp.nov. isolated from the rhizosphere soil of tomato plant.</title>
        <authorList>
            <person name="Thin K.K."/>
            <person name="Zhang X."/>
            <person name="He S."/>
        </authorList>
    </citation>
    <scope>NUCLEOTIDE SEQUENCE [LARGE SCALE GENOMIC DNA]</scope>
    <source>
        <strain evidence="3 4">DXFW5</strain>
    </source>
</reference>
<accession>A0ABS2HDJ7</accession>
<dbReference type="RefSeq" id="WP_167521249.1">
    <property type="nucleotide sequence ID" value="NZ_JADCNN020000020.1"/>
</dbReference>
<proteinExistence type="predicted"/>
<evidence type="ECO:0000256" key="1">
    <source>
        <dbReference type="SAM" id="MobiDB-lite"/>
    </source>
</evidence>
<protein>
    <recommendedName>
        <fullName evidence="5">DUF4352 domain-containing protein</fullName>
    </recommendedName>
</protein>
<feature type="compositionally biased region" description="Polar residues" evidence="1">
    <location>
        <begin position="28"/>
        <end position="63"/>
    </location>
</feature>
<keyword evidence="2" id="KW-0732">Signal</keyword>